<proteinExistence type="predicted"/>
<dbReference type="AlphaFoldDB" id="A0AAJ5F7W5"/>
<reference evidence="3 4" key="1">
    <citation type="submission" date="2019-04" db="EMBL/GenBank/DDBJ databases">
        <title>Deinococcus metalilatus MA1002 mutant No.5.</title>
        <authorList>
            <person name="Park W."/>
            <person name="Park C."/>
        </authorList>
    </citation>
    <scope>NUCLEOTIDE SEQUENCE [LARGE SCALE GENOMIC DNA]</scope>
    <source>
        <strain evidence="3 4">MA1002-m5</strain>
    </source>
</reference>
<dbReference type="Proteomes" id="UP000536909">
    <property type="component" value="Unassembled WGS sequence"/>
</dbReference>
<dbReference type="SUPFAM" id="SSF52317">
    <property type="entry name" value="Class I glutamine amidotransferase-like"/>
    <property type="match status" value="1"/>
</dbReference>
<keyword evidence="5" id="KW-1185">Reference proteome</keyword>
<gene>
    <name evidence="3" type="ORF">FCS05_01585</name>
    <name evidence="2" type="ORF">HNQ10_000288</name>
</gene>
<evidence type="ECO:0000313" key="5">
    <source>
        <dbReference type="Proteomes" id="UP000536909"/>
    </source>
</evidence>
<evidence type="ECO:0000313" key="2">
    <source>
        <dbReference type="EMBL" id="MBB5293475.1"/>
    </source>
</evidence>
<accession>A0AAJ5F7W5</accession>
<name>A0AAJ5F7W5_9DEIO</name>
<dbReference type="Gene3D" id="3.40.50.880">
    <property type="match status" value="1"/>
</dbReference>
<dbReference type="Proteomes" id="UP000308000">
    <property type="component" value="Unassembled WGS sequence"/>
</dbReference>
<evidence type="ECO:0000313" key="4">
    <source>
        <dbReference type="Proteomes" id="UP000308000"/>
    </source>
</evidence>
<organism evidence="3 4">
    <name type="scientific">Deinococcus metallilatus</name>
    <dbReference type="NCBI Taxonomy" id="1211322"/>
    <lineage>
        <taxon>Bacteria</taxon>
        <taxon>Thermotogati</taxon>
        <taxon>Deinococcota</taxon>
        <taxon>Deinococci</taxon>
        <taxon>Deinococcales</taxon>
        <taxon>Deinococcaceae</taxon>
        <taxon>Deinococcus</taxon>
    </lineage>
</organism>
<evidence type="ECO:0000259" key="1">
    <source>
        <dbReference type="Pfam" id="PF09825"/>
    </source>
</evidence>
<protein>
    <recommendedName>
        <fullName evidence="1">Biotin-protein ligase N-terminal domain-containing protein</fullName>
    </recommendedName>
</protein>
<sequence>MTRPDWWAGTRAELAPALRDLRVAVYASGGAPYHHAALVAAWGGVPEPLSAEGILAGNLDGYDVLVMPGGGLNAMGGLLAPLGTSGTARIRDWVERGGMYVGSCAGAYLGARLPESFLDAHPEARGLHLLDLPIANAADGGLGGLDSPGVGVLRVRLTDPGHWLTRGLPDDFEIVHYNGPCFLPPAGSALRGAVTLHALTERFTPWEHSLPGGVQGPTLAERLTGQDVQLAVSGPLGEGCVVLFGSHPEFGFSSLQLGWGVAARLFANALAHQAGRRASGGRAPGNSRPTSVTLEDIAARLDHAAARFASLAAVPPDLVNAPAFLGQRAEEVWRDALHEAAQVSAATAAYLRDLAPQRPEAGPFAPWIDHAPAPGQDYGFVGLAQLAASIHRLMDVAEAHREAPPPDLTFPYDAWERSPYHLLASSYLSAAGLAACASLAAGTLGTLCGLNSVPYPLVSPPLPTEQEPAHD</sequence>
<dbReference type="InterPro" id="IPR019197">
    <property type="entry name" value="Biotin-prot_ligase_N"/>
</dbReference>
<dbReference type="EMBL" id="JACHFV010000001">
    <property type="protein sequence ID" value="MBB5293475.1"/>
    <property type="molecule type" value="Genomic_DNA"/>
</dbReference>
<reference evidence="2 5" key="2">
    <citation type="submission" date="2020-08" db="EMBL/GenBank/DDBJ databases">
        <title>Genomic Encyclopedia of Type Strains, Phase IV (KMG-IV): sequencing the most valuable type-strain genomes for metagenomic binning, comparative biology and taxonomic classification.</title>
        <authorList>
            <person name="Goeker M."/>
        </authorList>
    </citation>
    <scope>NUCLEOTIDE SEQUENCE [LARGE SCALE GENOMIC DNA]</scope>
    <source>
        <strain evidence="2 5">DSM 105434</strain>
    </source>
</reference>
<dbReference type="InterPro" id="IPR029062">
    <property type="entry name" value="Class_I_gatase-like"/>
</dbReference>
<comment type="caution">
    <text evidence="3">The sequence shown here is derived from an EMBL/GenBank/DDBJ whole genome shotgun (WGS) entry which is preliminary data.</text>
</comment>
<dbReference type="EMBL" id="VBRC01000001">
    <property type="protein sequence ID" value="TLK32173.1"/>
    <property type="molecule type" value="Genomic_DNA"/>
</dbReference>
<dbReference type="RefSeq" id="WP_129117171.1">
    <property type="nucleotide sequence ID" value="NZ_BSUI01000012.1"/>
</dbReference>
<dbReference type="Pfam" id="PF09825">
    <property type="entry name" value="BPL_N"/>
    <property type="match status" value="1"/>
</dbReference>
<evidence type="ECO:0000313" key="3">
    <source>
        <dbReference type="EMBL" id="TLK32173.1"/>
    </source>
</evidence>
<feature type="domain" description="Biotin-protein ligase N-terminal" evidence="1">
    <location>
        <begin position="64"/>
        <end position="112"/>
    </location>
</feature>